<evidence type="ECO:0000313" key="2">
    <source>
        <dbReference type="Proteomes" id="UP000419138"/>
    </source>
</evidence>
<organism evidence="1 2">
    <name type="scientific">Streptomyces jumonjinensis</name>
    <dbReference type="NCBI Taxonomy" id="1945"/>
    <lineage>
        <taxon>Bacteria</taxon>
        <taxon>Bacillati</taxon>
        <taxon>Actinomycetota</taxon>
        <taxon>Actinomycetes</taxon>
        <taxon>Kitasatosporales</taxon>
        <taxon>Streptomycetaceae</taxon>
        <taxon>Streptomyces</taxon>
    </lineage>
</organism>
<dbReference type="EMBL" id="VCLA01000182">
    <property type="protein sequence ID" value="MQT04086.1"/>
    <property type="molecule type" value="Genomic_DNA"/>
</dbReference>
<accession>A0A646KSV2</accession>
<proteinExistence type="predicted"/>
<dbReference type="AlphaFoldDB" id="A0A646KSV2"/>
<reference evidence="1 2" key="1">
    <citation type="submission" date="2019-05" db="EMBL/GenBank/DDBJ databases">
        <title>Comparative genomics and metabolomics analyses of clavulanic acid producing Streptomyces species provides insight into specialized metabolism and evolution of beta-lactam biosynthetic gene clusters.</title>
        <authorList>
            <person name="Moore M.A."/>
            <person name="Cruz-Morales P."/>
            <person name="Barona Gomez F."/>
            <person name="Kapil T."/>
        </authorList>
    </citation>
    <scope>NUCLEOTIDE SEQUENCE [LARGE SCALE GENOMIC DNA]</scope>
    <source>
        <strain evidence="1 2">NRRL 5741</strain>
    </source>
</reference>
<name>A0A646KSV2_STRJU</name>
<dbReference type="Proteomes" id="UP000419138">
    <property type="component" value="Unassembled WGS sequence"/>
</dbReference>
<sequence>MNQPATNLFPLRKATRRPVPDGYRGALVREVSPHPGDVLRATWHPTPTGRRHRLGPGALLLIWTPSSSGGMDVTAHLGLNTMDVTLATWPGLRGEWSATVHPTVYEVLALHSALRVARKTLATV</sequence>
<dbReference type="RefSeq" id="WP_323393004.1">
    <property type="nucleotide sequence ID" value="NZ_JBEPDZ010000093.1"/>
</dbReference>
<gene>
    <name evidence="1" type="ORF">FF041_29110</name>
</gene>
<comment type="caution">
    <text evidence="1">The sequence shown here is derived from an EMBL/GenBank/DDBJ whole genome shotgun (WGS) entry which is preliminary data.</text>
</comment>
<keyword evidence="2" id="KW-1185">Reference proteome</keyword>
<protein>
    <submittedName>
        <fullName evidence="1">Esterase</fullName>
    </submittedName>
</protein>
<evidence type="ECO:0000313" key="1">
    <source>
        <dbReference type="EMBL" id="MQT04086.1"/>
    </source>
</evidence>